<dbReference type="Proteomes" id="UP000030300">
    <property type="component" value="Chromosome"/>
</dbReference>
<protein>
    <submittedName>
        <fullName evidence="1">Uncharacterized protein</fullName>
    </submittedName>
</protein>
<dbReference type="EMBL" id="CP009896">
    <property type="protein sequence ID" value="AIY18568.1"/>
    <property type="molecule type" value="Genomic_DNA"/>
</dbReference>
<sequence length="195" mass="21723">MQPRHVWTAGGLTLTALVTLLVTRRQSLALEIIGDLWPWLTLGAWIVLTLTGMWLAGWAWRSWRRFVAALVAAVLLGGLGAWALQPSAPRLGVLRDREAWFEAHRADFTAAVARGTRSDAYYGSRLPDDLRYLTIDGRFSVGDGGALFFPQWIAIPDDAGGYWYSPDVRPAGYDMYGMWCEDPVDLGDGWWSCGM</sequence>
<accession>A0A0A1DPW4</accession>
<dbReference type="RefSeq" id="WP_038680926.1">
    <property type="nucleotide sequence ID" value="NZ_BJMC01000010.1"/>
</dbReference>
<dbReference type="GeneID" id="96611204"/>
<evidence type="ECO:0000313" key="1">
    <source>
        <dbReference type="EMBL" id="AIY18568.1"/>
    </source>
</evidence>
<dbReference type="OrthoDB" id="4640062at2"/>
<proteinExistence type="predicted"/>
<gene>
    <name evidence="1" type="ORF">KR76_20655</name>
</gene>
<name>A0A0A1DPW4_NOCSI</name>
<reference evidence="1 2" key="1">
    <citation type="journal article" date="2015" name="Genome Announc.">
        <title>Complete Genome Sequence of Steroid-Transforming Nocardioides simplex VKM Ac-2033D.</title>
        <authorList>
            <person name="Shtratnikova V.Y."/>
            <person name="Schelkunov M.I."/>
            <person name="Pekov Y.A."/>
            <person name="Fokina V.V."/>
            <person name="Logacheva M.D."/>
            <person name="Sokolov S.L."/>
            <person name="Bragin E.Y."/>
            <person name="Ashapkin V.V."/>
            <person name="Donova M.V."/>
        </authorList>
    </citation>
    <scope>NUCLEOTIDE SEQUENCE [LARGE SCALE GENOMIC DNA]</scope>
    <source>
        <strain evidence="1 2">VKM Ac-2033D</strain>
    </source>
</reference>
<organism evidence="1 2">
    <name type="scientific">Nocardioides simplex</name>
    <name type="common">Arthrobacter simplex</name>
    <dbReference type="NCBI Taxonomy" id="2045"/>
    <lineage>
        <taxon>Bacteria</taxon>
        <taxon>Bacillati</taxon>
        <taxon>Actinomycetota</taxon>
        <taxon>Actinomycetes</taxon>
        <taxon>Propionibacteriales</taxon>
        <taxon>Nocardioidaceae</taxon>
        <taxon>Pimelobacter</taxon>
    </lineage>
</organism>
<dbReference type="HOGENOM" id="CLU_1529413_0_0_11"/>
<evidence type="ECO:0000313" key="2">
    <source>
        <dbReference type="Proteomes" id="UP000030300"/>
    </source>
</evidence>
<keyword evidence="2" id="KW-1185">Reference proteome</keyword>
<dbReference type="AlphaFoldDB" id="A0A0A1DPW4"/>
<dbReference type="KEGG" id="psim:KR76_20655"/>
<dbReference type="STRING" id="2045.KR76_20655"/>